<reference evidence="3" key="1">
    <citation type="submission" date="2016-03" db="EMBL/GenBank/DDBJ databases">
        <authorList>
            <person name="Devillers H."/>
        </authorList>
    </citation>
    <scope>NUCLEOTIDE SEQUENCE [LARGE SCALE GENOMIC DNA]</scope>
</reference>
<evidence type="ECO:0000256" key="1">
    <source>
        <dbReference type="SAM" id="MobiDB-lite"/>
    </source>
</evidence>
<dbReference type="EMBL" id="LT598456">
    <property type="protein sequence ID" value="SCU80611.1"/>
    <property type="molecule type" value="Genomic_DNA"/>
</dbReference>
<feature type="compositionally biased region" description="Polar residues" evidence="1">
    <location>
        <begin position="130"/>
        <end position="144"/>
    </location>
</feature>
<feature type="compositionally biased region" description="Polar residues" evidence="1">
    <location>
        <begin position="77"/>
        <end position="98"/>
    </location>
</feature>
<gene>
    <name evidence="2" type="ORF">LADA_0B08592G</name>
</gene>
<dbReference type="STRING" id="1266660.A0A1G4IUD0"/>
<keyword evidence="3" id="KW-1185">Reference proteome</keyword>
<protein>
    <submittedName>
        <fullName evidence="2">LADA_0B08592g1_1</fullName>
    </submittedName>
</protein>
<evidence type="ECO:0000313" key="3">
    <source>
        <dbReference type="Proteomes" id="UP000190274"/>
    </source>
</evidence>
<sequence>MIKLPSMGSAQRFYSSTVSQDFLKNVLERVKETAARKPASLQPRPRSKGPRRYRGELEAKGNAKNGPRRNGTGRQGPVTNDSTVATSTGSNSTGFNANKQRHFKRKSASASPSAAGEEGTDSSLMEALDSAQNNGVQNSLQNRQTTKRNRAPRTPKRSIPGLGQKTTSTEGIIAQTKKSPVSQQYILQEPTPLGLLKYTPKLAHTKSSRMNAYGVLTLQDSDFPLNRHLNLGVVSSISDKKPVNVSLSPETPSFGHYTPASSLIWRKEKLFTSHSVSPNKPYFESSVSGNYTSLPAKVEKDFDAIANNNNKRKTKLVQNSEIVRLSLERSSLDAASKDLIYNVCSGLKPVSELKA</sequence>
<dbReference type="Proteomes" id="UP000190274">
    <property type="component" value="Chromosome B"/>
</dbReference>
<feature type="region of interest" description="Disordered" evidence="1">
    <location>
        <begin position="32"/>
        <end position="168"/>
    </location>
</feature>
<evidence type="ECO:0000313" key="2">
    <source>
        <dbReference type="EMBL" id="SCU80611.1"/>
    </source>
</evidence>
<dbReference type="AlphaFoldDB" id="A0A1G4IUD0"/>
<organism evidence="2 3">
    <name type="scientific">Lachancea dasiensis</name>
    <dbReference type="NCBI Taxonomy" id="1072105"/>
    <lineage>
        <taxon>Eukaryota</taxon>
        <taxon>Fungi</taxon>
        <taxon>Dikarya</taxon>
        <taxon>Ascomycota</taxon>
        <taxon>Saccharomycotina</taxon>
        <taxon>Saccharomycetes</taxon>
        <taxon>Saccharomycetales</taxon>
        <taxon>Saccharomycetaceae</taxon>
        <taxon>Lachancea</taxon>
    </lineage>
</organism>
<proteinExistence type="predicted"/>
<feature type="compositionally biased region" description="Basic residues" evidence="1">
    <location>
        <begin position="145"/>
        <end position="156"/>
    </location>
</feature>
<dbReference type="OrthoDB" id="4049658at2759"/>
<accession>A0A1G4IUD0</accession>
<name>A0A1G4IUD0_9SACH</name>